<protein>
    <recommendedName>
        <fullName evidence="5">acetylornithine transaminase</fullName>
        <ecNumber evidence="5">2.6.1.11</ecNumber>
    </recommendedName>
</protein>
<dbReference type="Proteomes" id="UP001301350">
    <property type="component" value="Unassembled WGS sequence"/>
</dbReference>
<evidence type="ECO:0000313" key="12">
    <source>
        <dbReference type="EMBL" id="KAK4535080.1"/>
    </source>
</evidence>
<dbReference type="Gene3D" id="3.90.1150.10">
    <property type="entry name" value="Aspartate Aminotransferase, domain 1"/>
    <property type="match status" value="1"/>
</dbReference>
<dbReference type="EC" id="2.6.1.11" evidence="5"/>
<comment type="similarity">
    <text evidence="4 10">Belongs to the class-III pyridoxal-phosphate-dependent aminotransferase family.</text>
</comment>
<dbReference type="InterPro" id="IPR005814">
    <property type="entry name" value="Aminotrans_3"/>
</dbReference>
<dbReference type="GO" id="GO:0042802">
    <property type="term" value="F:identical protein binding"/>
    <property type="evidence" value="ECO:0007669"/>
    <property type="project" value="TreeGrafter"/>
</dbReference>
<dbReference type="InterPro" id="IPR049704">
    <property type="entry name" value="Aminotrans_3_PPA_site"/>
</dbReference>
<dbReference type="InterPro" id="IPR015421">
    <property type="entry name" value="PyrdxlP-dep_Trfase_major"/>
</dbReference>
<dbReference type="GO" id="GO:0006526">
    <property type="term" value="P:L-arginine biosynthetic process"/>
    <property type="evidence" value="ECO:0007669"/>
    <property type="project" value="UniProtKB-ARBA"/>
</dbReference>
<dbReference type="AlphaFoldDB" id="A0AAV9ISK0"/>
<dbReference type="NCBIfam" id="NF002325">
    <property type="entry name" value="PRK01278.1"/>
    <property type="match status" value="1"/>
</dbReference>
<dbReference type="EMBL" id="JANCYW010000003">
    <property type="protein sequence ID" value="KAK4535080.1"/>
    <property type="molecule type" value="Genomic_DNA"/>
</dbReference>
<evidence type="ECO:0000256" key="4">
    <source>
        <dbReference type="ARBA" id="ARBA00008954"/>
    </source>
</evidence>
<evidence type="ECO:0000256" key="9">
    <source>
        <dbReference type="ARBA" id="ARBA00022898"/>
    </source>
</evidence>
<comment type="cofactor">
    <cofactor evidence="1">
        <name>pyridoxal 5'-phosphate</name>
        <dbReference type="ChEBI" id="CHEBI:597326"/>
    </cofactor>
</comment>
<dbReference type="GO" id="GO:0003992">
    <property type="term" value="F:N2-acetyl-L-ornithine:2-oxoglutarate 5-aminotransferase activity"/>
    <property type="evidence" value="ECO:0007669"/>
    <property type="project" value="UniProtKB-EC"/>
</dbReference>
<dbReference type="SUPFAM" id="SSF53383">
    <property type="entry name" value="PLP-dependent transferases"/>
    <property type="match status" value="1"/>
</dbReference>
<dbReference type="PANTHER" id="PTHR11986">
    <property type="entry name" value="AMINOTRANSFERASE CLASS III"/>
    <property type="match status" value="1"/>
</dbReference>
<evidence type="ECO:0000256" key="10">
    <source>
        <dbReference type="RuleBase" id="RU003560"/>
    </source>
</evidence>
<gene>
    <name evidence="12" type="ORF">CDCA_CDCA03G1105</name>
</gene>
<keyword evidence="9 10" id="KW-0663">Pyridoxal phosphate</keyword>
<dbReference type="PANTHER" id="PTHR11986:SF79">
    <property type="entry name" value="ACETYLORNITHINE AMINOTRANSFERASE, MITOCHONDRIAL"/>
    <property type="match status" value="1"/>
</dbReference>
<dbReference type="CDD" id="cd00610">
    <property type="entry name" value="OAT_like"/>
    <property type="match status" value="1"/>
</dbReference>
<keyword evidence="7" id="KW-0028">Amino-acid biosynthesis</keyword>
<dbReference type="HAMAP" id="MF_01107">
    <property type="entry name" value="ArgD_aminotrans_3"/>
    <property type="match status" value="1"/>
</dbReference>
<dbReference type="FunFam" id="3.40.640.10:FF:000004">
    <property type="entry name" value="Acetylornithine aminotransferase"/>
    <property type="match status" value="1"/>
</dbReference>
<dbReference type="Pfam" id="PF00202">
    <property type="entry name" value="Aminotran_3"/>
    <property type="match status" value="1"/>
</dbReference>
<comment type="pathway">
    <text evidence="3">Amino-acid biosynthesis; L-arginine biosynthesis; N(2)-acetyl-L-ornithine from L-glutamate: step 4/4.</text>
</comment>
<dbReference type="GO" id="GO:0030170">
    <property type="term" value="F:pyridoxal phosphate binding"/>
    <property type="evidence" value="ECO:0007669"/>
    <property type="project" value="InterPro"/>
</dbReference>
<evidence type="ECO:0000256" key="8">
    <source>
        <dbReference type="ARBA" id="ARBA00022679"/>
    </source>
</evidence>
<dbReference type="PIRSF" id="PIRSF000521">
    <property type="entry name" value="Transaminase_4ab_Lys_Orn"/>
    <property type="match status" value="1"/>
</dbReference>
<keyword evidence="8" id="KW-0808">Transferase</keyword>
<organism evidence="12 13">
    <name type="scientific">Cyanidium caldarium</name>
    <name type="common">Red alga</name>
    <dbReference type="NCBI Taxonomy" id="2771"/>
    <lineage>
        <taxon>Eukaryota</taxon>
        <taxon>Rhodophyta</taxon>
        <taxon>Bangiophyceae</taxon>
        <taxon>Cyanidiales</taxon>
        <taxon>Cyanidiaceae</taxon>
        <taxon>Cyanidium</taxon>
    </lineage>
</organism>
<sequence length="494" mass="53305">MSLTFITSAPLGRGRERSGQFTATHPDAVSLSFTSTTTRLPRPVRPDAHLRMTLDERAATTSFPASTAPTPPEALFTPYDRSEFDRYVQNTYVRYPMTLVAGKGSTVWDDHGRAYVDCVAGIATCSLGHADARLLRAVTDQLSRLHHVSNLYYTREQGELAKWIVTRSCADRVFFCNSGAEANEAALKLARKYAHVTLQLDMPYVVTANASFHGRTLATITATGQPKYHRHFEPLMPGFLYTPYNDAAALEELVQKIHAGEVSAPPDAGRVGLAAILLEALQGEGGVRPGDREFFATARRLCDETGALLILDEVQVGVGRTGRMFGFQNLDVEPDVFTLAKGLGGGIPIGAMAACAPYAEVLGPGEHASTFGGNPLACRAGLTVLQALEHDGVLQNVQARGAQLRTALQALVSRYPEQVKEARGWGLIQGLELVQPHAPQLVRYAIEEGVLLVPAGPTVVRFVPPLTITEKELGEALQAAERALSRLTHASSDA</sequence>
<proteinExistence type="inferred from homology"/>
<dbReference type="InterPro" id="IPR015422">
    <property type="entry name" value="PyrdxlP-dep_Trfase_small"/>
</dbReference>
<dbReference type="NCBIfam" id="TIGR00707">
    <property type="entry name" value="argD"/>
    <property type="match status" value="1"/>
</dbReference>
<evidence type="ECO:0000313" key="13">
    <source>
        <dbReference type="Proteomes" id="UP001301350"/>
    </source>
</evidence>
<comment type="subcellular location">
    <subcellularLocation>
        <location evidence="2">Mitochondrion</location>
    </subcellularLocation>
</comment>
<keyword evidence="6" id="KW-0032">Aminotransferase</keyword>
<dbReference type="InterPro" id="IPR004636">
    <property type="entry name" value="AcOrn/SuccOrn_fam"/>
</dbReference>
<reference evidence="12 13" key="1">
    <citation type="submission" date="2022-07" db="EMBL/GenBank/DDBJ databases">
        <title>Genome-wide signatures of adaptation to extreme environments.</title>
        <authorList>
            <person name="Cho C.H."/>
            <person name="Yoon H.S."/>
        </authorList>
    </citation>
    <scope>NUCLEOTIDE SEQUENCE [LARGE SCALE GENOMIC DNA]</scope>
    <source>
        <strain evidence="12 13">DBV 063 E5</strain>
    </source>
</reference>
<keyword evidence="13" id="KW-1185">Reference proteome</keyword>
<dbReference type="InterPro" id="IPR050103">
    <property type="entry name" value="Class-III_PLP-dep_AT"/>
</dbReference>
<evidence type="ECO:0000256" key="6">
    <source>
        <dbReference type="ARBA" id="ARBA00022576"/>
    </source>
</evidence>
<accession>A0AAV9ISK0</accession>
<dbReference type="InterPro" id="IPR015424">
    <property type="entry name" value="PyrdxlP-dep_Trfase"/>
</dbReference>
<evidence type="ECO:0000256" key="2">
    <source>
        <dbReference type="ARBA" id="ARBA00004173"/>
    </source>
</evidence>
<name>A0AAV9ISK0_CYACA</name>
<evidence type="ECO:0000256" key="3">
    <source>
        <dbReference type="ARBA" id="ARBA00005024"/>
    </source>
</evidence>
<evidence type="ECO:0000256" key="1">
    <source>
        <dbReference type="ARBA" id="ARBA00001933"/>
    </source>
</evidence>
<dbReference type="Gene3D" id="3.40.640.10">
    <property type="entry name" value="Type I PLP-dependent aspartate aminotransferase-like (Major domain)"/>
    <property type="match status" value="1"/>
</dbReference>
<comment type="caution">
    <text evidence="12">The sequence shown here is derived from an EMBL/GenBank/DDBJ whole genome shotgun (WGS) entry which is preliminary data.</text>
</comment>
<evidence type="ECO:0000256" key="7">
    <source>
        <dbReference type="ARBA" id="ARBA00022605"/>
    </source>
</evidence>
<evidence type="ECO:0000256" key="5">
    <source>
        <dbReference type="ARBA" id="ARBA00012919"/>
    </source>
</evidence>
<dbReference type="PROSITE" id="PS00600">
    <property type="entry name" value="AA_TRANSFER_CLASS_3"/>
    <property type="match status" value="1"/>
</dbReference>
<feature type="region of interest" description="Disordered" evidence="11">
    <location>
        <begin position="1"/>
        <end position="21"/>
    </location>
</feature>
<dbReference type="GO" id="GO:0005739">
    <property type="term" value="C:mitochondrion"/>
    <property type="evidence" value="ECO:0007669"/>
    <property type="project" value="UniProtKB-SubCell"/>
</dbReference>
<evidence type="ECO:0000256" key="11">
    <source>
        <dbReference type="SAM" id="MobiDB-lite"/>
    </source>
</evidence>